<organism evidence="1 2">
    <name type="scientific">Leifsonia shinshuensis</name>
    <dbReference type="NCBI Taxonomy" id="150026"/>
    <lineage>
        <taxon>Bacteria</taxon>
        <taxon>Bacillati</taxon>
        <taxon>Actinomycetota</taxon>
        <taxon>Actinomycetes</taxon>
        <taxon>Micrococcales</taxon>
        <taxon>Microbacteriaceae</taxon>
        <taxon>Leifsonia</taxon>
    </lineage>
</organism>
<reference evidence="1 2" key="1">
    <citation type="submission" date="2020-07" db="EMBL/GenBank/DDBJ databases">
        <title>Sequencing the genomes of 1000 actinobacteria strains.</title>
        <authorList>
            <person name="Klenk H.-P."/>
        </authorList>
    </citation>
    <scope>NUCLEOTIDE SEQUENCE [LARGE SCALE GENOMIC DNA]</scope>
    <source>
        <strain evidence="1 2">DSM 15165</strain>
    </source>
</reference>
<name>A0A853CRI0_9MICO</name>
<sequence length="81" mass="9463">MSTPDAERLHRSSAFSRDDFAAVPYLRHGQSISLIHWSRVDGDWCFATILGEYVHRDECYWYLVIQGANVRLDRAEWAIFS</sequence>
<dbReference type="EMBL" id="JACCFL010000001">
    <property type="protein sequence ID" value="NYJ22929.1"/>
    <property type="molecule type" value="Genomic_DNA"/>
</dbReference>
<gene>
    <name evidence="1" type="ORF">HNR13_001216</name>
</gene>
<dbReference type="Proteomes" id="UP000578352">
    <property type="component" value="Unassembled WGS sequence"/>
</dbReference>
<comment type="caution">
    <text evidence="1">The sequence shown here is derived from an EMBL/GenBank/DDBJ whole genome shotgun (WGS) entry which is preliminary data.</text>
</comment>
<dbReference type="RefSeq" id="WP_179604920.1">
    <property type="nucleotide sequence ID" value="NZ_BAABEH010000001.1"/>
</dbReference>
<accession>A0A853CRI0</accession>
<dbReference type="AlphaFoldDB" id="A0A853CRI0"/>
<proteinExistence type="predicted"/>
<evidence type="ECO:0000313" key="2">
    <source>
        <dbReference type="Proteomes" id="UP000578352"/>
    </source>
</evidence>
<protein>
    <submittedName>
        <fullName evidence="1">Uncharacterized protein</fullName>
    </submittedName>
</protein>
<evidence type="ECO:0000313" key="1">
    <source>
        <dbReference type="EMBL" id="NYJ22929.1"/>
    </source>
</evidence>